<accession>A0ABV0RC63</accession>
<protein>
    <submittedName>
        <fullName evidence="1">Uncharacterized protein</fullName>
    </submittedName>
</protein>
<evidence type="ECO:0000313" key="1">
    <source>
        <dbReference type="EMBL" id="MEQ2205601.1"/>
    </source>
</evidence>
<dbReference type="Proteomes" id="UP001434883">
    <property type="component" value="Unassembled WGS sequence"/>
</dbReference>
<name>A0ABV0RC63_9TELE</name>
<feature type="non-terminal residue" evidence="1">
    <location>
        <position position="1"/>
    </location>
</feature>
<organism evidence="1 2">
    <name type="scientific">Xenoophorus captivus</name>
    <dbReference type="NCBI Taxonomy" id="1517983"/>
    <lineage>
        <taxon>Eukaryota</taxon>
        <taxon>Metazoa</taxon>
        <taxon>Chordata</taxon>
        <taxon>Craniata</taxon>
        <taxon>Vertebrata</taxon>
        <taxon>Euteleostomi</taxon>
        <taxon>Actinopterygii</taxon>
        <taxon>Neopterygii</taxon>
        <taxon>Teleostei</taxon>
        <taxon>Neoteleostei</taxon>
        <taxon>Acanthomorphata</taxon>
        <taxon>Ovalentaria</taxon>
        <taxon>Atherinomorphae</taxon>
        <taxon>Cyprinodontiformes</taxon>
        <taxon>Goodeidae</taxon>
        <taxon>Xenoophorus</taxon>
    </lineage>
</organism>
<keyword evidence="2" id="KW-1185">Reference proteome</keyword>
<dbReference type="EMBL" id="JAHRIN010042164">
    <property type="protein sequence ID" value="MEQ2205601.1"/>
    <property type="molecule type" value="Genomic_DNA"/>
</dbReference>
<gene>
    <name evidence="1" type="ORF">XENOCAPTIV_005055</name>
</gene>
<evidence type="ECO:0000313" key="2">
    <source>
        <dbReference type="Proteomes" id="UP001434883"/>
    </source>
</evidence>
<comment type="caution">
    <text evidence="1">The sequence shown here is derived from an EMBL/GenBank/DDBJ whole genome shotgun (WGS) entry which is preliminary data.</text>
</comment>
<proteinExistence type="predicted"/>
<reference evidence="1 2" key="1">
    <citation type="submission" date="2021-06" db="EMBL/GenBank/DDBJ databases">
        <authorList>
            <person name="Palmer J.M."/>
        </authorList>
    </citation>
    <scope>NUCLEOTIDE SEQUENCE [LARGE SCALE GENOMIC DNA]</scope>
    <source>
        <strain evidence="1 2">XC_2019</strain>
        <tissue evidence="1">Muscle</tissue>
    </source>
</reference>
<sequence length="158" mass="17464">HPFLNISYKQNHRGVIVVSEGTKKLVYKDGVAILKNSTCYRMSGYSLSILDLKHGHTGIFTISLGNQLKGLYRNLSYSLTVEGRPAGSSSSMRGIWGLFVSRAGLTYHGQLLLIIEALLQGLRAVCKWPELYCAYRTPAAPQPPLVPCVYFASSHVYT</sequence>